<reference evidence="5" key="2">
    <citation type="submission" date="2020-06" db="EMBL/GenBank/DDBJ databases">
        <title>Helianthus annuus Genome sequencing and assembly Release 2.</title>
        <authorList>
            <person name="Gouzy J."/>
            <person name="Langlade N."/>
            <person name="Munos S."/>
        </authorList>
    </citation>
    <scope>NUCLEOTIDE SEQUENCE</scope>
    <source>
        <tissue evidence="5">Leaves</tissue>
    </source>
</reference>
<organism evidence="5 6">
    <name type="scientific">Helianthus annuus</name>
    <name type="common">Common sunflower</name>
    <dbReference type="NCBI Taxonomy" id="4232"/>
    <lineage>
        <taxon>Eukaryota</taxon>
        <taxon>Viridiplantae</taxon>
        <taxon>Streptophyta</taxon>
        <taxon>Embryophyta</taxon>
        <taxon>Tracheophyta</taxon>
        <taxon>Spermatophyta</taxon>
        <taxon>Magnoliopsida</taxon>
        <taxon>eudicotyledons</taxon>
        <taxon>Gunneridae</taxon>
        <taxon>Pentapetalae</taxon>
        <taxon>asterids</taxon>
        <taxon>campanulids</taxon>
        <taxon>Asterales</taxon>
        <taxon>Asteraceae</taxon>
        <taxon>Asteroideae</taxon>
        <taxon>Heliantheae alliance</taxon>
        <taxon>Heliantheae</taxon>
        <taxon>Helianthus</taxon>
    </lineage>
</organism>
<dbReference type="Pfam" id="PF02902">
    <property type="entry name" value="Peptidase_C48"/>
    <property type="match status" value="1"/>
</dbReference>
<dbReference type="Gene3D" id="3.40.395.10">
    <property type="entry name" value="Adenoviral Proteinase, Chain A"/>
    <property type="match status" value="1"/>
</dbReference>
<sequence length="93" mass="11041">MCREMRAEVEEHIRTMVRYHDDKEFILVPYCADGHWTLFIIAVKVRRVYILDQLFKEGNKNPSHYRLTNVIESALLPIKPTFDMVNCNQQAET</sequence>
<reference evidence="5" key="1">
    <citation type="journal article" date="2017" name="Nature">
        <title>The sunflower genome provides insights into oil metabolism, flowering and Asterid evolution.</title>
        <authorList>
            <person name="Badouin H."/>
            <person name="Gouzy J."/>
            <person name="Grassa C.J."/>
            <person name="Murat F."/>
            <person name="Staton S.E."/>
            <person name="Cottret L."/>
            <person name="Lelandais-Briere C."/>
            <person name="Owens G.L."/>
            <person name="Carrere S."/>
            <person name="Mayjonade B."/>
            <person name="Legrand L."/>
            <person name="Gill N."/>
            <person name="Kane N.C."/>
            <person name="Bowers J.E."/>
            <person name="Hubner S."/>
            <person name="Bellec A."/>
            <person name="Berard A."/>
            <person name="Berges H."/>
            <person name="Blanchet N."/>
            <person name="Boniface M.C."/>
            <person name="Brunel D."/>
            <person name="Catrice O."/>
            <person name="Chaidir N."/>
            <person name="Claudel C."/>
            <person name="Donnadieu C."/>
            <person name="Faraut T."/>
            <person name="Fievet G."/>
            <person name="Helmstetter N."/>
            <person name="King M."/>
            <person name="Knapp S.J."/>
            <person name="Lai Z."/>
            <person name="Le Paslier M.C."/>
            <person name="Lippi Y."/>
            <person name="Lorenzon L."/>
            <person name="Mandel J.R."/>
            <person name="Marage G."/>
            <person name="Marchand G."/>
            <person name="Marquand E."/>
            <person name="Bret-Mestries E."/>
            <person name="Morien E."/>
            <person name="Nambeesan S."/>
            <person name="Nguyen T."/>
            <person name="Pegot-Espagnet P."/>
            <person name="Pouilly N."/>
            <person name="Raftis F."/>
            <person name="Sallet E."/>
            <person name="Schiex T."/>
            <person name="Thomas J."/>
            <person name="Vandecasteele C."/>
            <person name="Vares D."/>
            <person name="Vear F."/>
            <person name="Vautrin S."/>
            <person name="Crespi M."/>
            <person name="Mangin B."/>
            <person name="Burke J.M."/>
            <person name="Salse J."/>
            <person name="Munos S."/>
            <person name="Vincourt P."/>
            <person name="Rieseberg L.H."/>
            <person name="Langlade N.B."/>
        </authorList>
    </citation>
    <scope>NUCLEOTIDE SEQUENCE</scope>
    <source>
        <tissue evidence="5">Leaves</tissue>
    </source>
</reference>
<dbReference type="InterPro" id="IPR003653">
    <property type="entry name" value="Peptidase_C48_C"/>
</dbReference>
<keyword evidence="3" id="KW-0378">Hydrolase</keyword>
<dbReference type="SUPFAM" id="SSF54001">
    <property type="entry name" value="Cysteine proteinases"/>
    <property type="match status" value="1"/>
</dbReference>
<dbReference type="AlphaFoldDB" id="A0A9K3HFM7"/>
<dbReference type="Gramene" id="mRNA:HanXRQr2_Chr12g0535371">
    <property type="protein sequence ID" value="mRNA:HanXRQr2_Chr12g0535371"/>
    <property type="gene ID" value="HanXRQr2_Chr12g0535371"/>
</dbReference>
<keyword evidence="6" id="KW-1185">Reference proteome</keyword>
<comment type="similarity">
    <text evidence="1">Belongs to the peptidase C48 family.</text>
</comment>
<protein>
    <submittedName>
        <fullName evidence="5">Ulp1 protease family catalytic domain, papain-like cysteine peptidase superfamily</fullName>
    </submittedName>
</protein>
<dbReference type="GO" id="GO:0006508">
    <property type="term" value="P:proteolysis"/>
    <property type="evidence" value="ECO:0007669"/>
    <property type="project" value="UniProtKB-KW"/>
</dbReference>
<evidence type="ECO:0000313" key="6">
    <source>
        <dbReference type="Proteomes" id="UP000215914"/>
    </source>
</evidence>
<accession>A0A9K3HFM7</accession>
<keyword evidence="2 5" id="KW-0645">Protease</keyword>
<dbReference type="InterPro" id="IPR038765">
    <property type="entry name" value="Papain-like_cys_pep_sf"/>
</dbReference>
<name>A0A9K3HFM7_HELAN</name>
<evidence type="ECO:0000256" key="2">
    <source>
        <dbReference type="ARBA" id="ARBA00022670"/>
    </source>
</evidence>
<comment type="caution">
    <text evidence="5">The sequence shown here is derived from an EMBL/GenBank/DDBJ whole genome shotgun (WGS) entry which is preliminary data.</text>
</comment>
<evidence type="ECO:0000256" key="1">
    <source>
        <dbReference type="ARBA" id="ARBA00005234"/>
    </source>
</evidence>
<proteinExistence type="inferred from homology"/>
<gene>
    <name evidence="5" type="ORF">HanXRQr2_Chr12g0535371</name>
</gene>
<evidence type="ECO:0000313" key="5">
    <source>
        <dbReference type="EMBL" id="KAF5777419.1"/>
    </source>
</evidence>
<evidence type="ECO:0000259" key="4">
    <source>
        <dbReference type="Pfam" id="PF02902"/>
    </source>
</evidence>
<dbReference type="EMBL" id="MNCJ02000327">
    <property type="protein sequence ID" value="KAF5777419.1"/>
    <property type="molecule type" value="Genomic_DNA"/>
</dbReference>
<dbReference type="GO" id="GO:0008234">
    <property type="term" value="F:cysteine-type peptidase activity"/>
    <property type="evidence" value="ECO:0007669"/>
    <property type="project" value="InterPro"/>
</dbReference>
<feature type="domain" description="Ubiquitin-like protease family profile" evidence="4">
    <location>
        <begin position="21"/>
        <end position="69"/>
    </location>
</feature>
<dbReference type="Proteomes" id="UP000215914">
    <property type="component" value="Unassembled WGS sequence"/>
</dbReference>
<evidence type="ECO:0000256" key="3">
    <source>
        <dbReference type="ARBA" id="ARBA00022801"/>
    </source>
</evidence>